<feature type="compositionally biased region" description="Low complexity" evidence="3">
    <location>
        <begin position="17"/>
        <end position="34"/>
    </location>
</feature>
<feature type="region of interest" description="Disordered" evidence="3">
    <location>
        <begin position="1"/>
        <end position="49"/>
    </location>
</feature>
<accession>A0AAE0KXN1</accession>
<keyword evidence="1 2" id="KW-0175">Coiled coil</keyword>
<feature type="region of interest" description="Disordered" evidence="3">
    <location>
        <begin position="1027"/>
        <end position="1046"/>
    </location>
</feature>
<dbReference type="EMBL" id="LGRX02014718">
    <property type="protein sequence ID" value="KAK3264215.1"/>
    <property type="molecule type" value="Genomic_DNA"/>
</dbReference>
<feature type="compositionally biased region" description="Basic and acidic residues" evidence="3">
    <location>
        <begin position="1027"/>
        <end position="1036"/>
    </location>
</feature>
<evidence type="ECO:0000256" key="3">
    <source>
        <dbReference type="SAM" id="MobiDB-lite"/>
    </source>
</evidence>
<evidence type="ECO:0000256" key="2">
    <source>
        <dbReference type="SAM" id="Coils"/>
    </source>
</evidence>
<keyword evidence="6" id="KW-1185">Reference proteome</keyword>
<evidence type="ECO:0000313" key="6">
    <source>
        <dbReference type="Proteomes" id="UP001190700"/>
    </source>
</evidence>
<organism evidence="5 6">
    <name type="scientific">Cymbomonas tetramitiformis</name>
    <dbReference type="NCBI Taxonomy" id="36881"/>
    <lineage>
        <taxon>Eukaryota</taxon>
        <taxon>Viridiplantae</taxon>
        <taxon>Chlorophyta</taxon>
        <taxon>Pyramimonadophyceae</taxon>
        <taxon>Pyramimonadales</taxon>
        <taxon>Pyramimonadaceae</taxon>
        <taxon>Cymbomonas</taxon>
    </lineage>
</organism>
<feature type="coiled-coil region" evidence="2">
    <location>
        <begin position="265"/>
        <end position="331"/>
    </location>
</feature>
<reference evidence="5 6" key="1">
    <citation type="journal article" date="2015" name="Genome Biol. Evol.">
        <title>Comparative Genomics of a Bacterivorous Green Alga Reveals Evolutionary Causalities and Consequences of Phago-Mixotrophic Mode of Nutrition.</title>
        <authorList>
            <person name="Burns J.A."/>
            <person name="Paasch A."/>
            <person name="Narechania A."/>
            <person name="Kim E."/>
        </authorList>
    </citation>
    <scope>NUCLEOTIDE SEQUENCE [LARGE SCALE GENOMIC DNA]</scope>
    <source>
        <strain evidence="5 6">PLY_AMNH</strain>
    </source>
</reference>
<feature type="region of interest" description="Disordered" evidence="3">
    <location>
        <begin position="941"/>
        <end position="976"/>
    </location>
</feature>
<name>A0AAE0KXN1_9CHLO</name>
<gene>
    <name evidence="5" type="ORF">CYMTET_27035</name>
</gene>
<evidence type="ECO:0000259" key="4">
    <source>
        <dbReference type="Pfam" id="PF15739"/>
    </source>
</evidence>
<feature type="compositionally biased region" description="Basic and acidic residues" evidence="3">
    <location>
        <begin position="941"/>
        <end position="958"/>
    </location>
</feature>
<feature type="region of interest" description="Disordered" evidence="3">
    <location>
        <begin position="580"/>
        <end position="600"/>
    </location>
</feature>
<dbReference type="Proteomes" id="UP001190700">
    <property type="component" value="Unassembled WGS sequence"/>
</dbReference>
<feature type="coiled-coil region" evidence="2">
    <location>
        <begin position="635"/>
        <end position="683"/>
    </location>
</feature>
<evidence type="ECO:0000256" key="1">
    <source>
        <dbReference type="ARBA" id="ARBA00023054"/>
    </source>
</evidence>
<comment type="caution">
    <text evidence="5">The sequence shown here is derived from an EMBL/GenBank/DDBJ whole genome shotgun (WGS) entry which is preliminary data.</text>
</comment>
<sequence>MGVSSPGTLPPNFIQGPNSRSPLPSPSSSGQTSRKSLESRHGESGSAQWFQEGLASLDYLAGREGLERPEPSSFAIPSTATIIDDLVPTQTPFESPELAAREIREANPSLGHSGSSSTSALRFKLTPSRLPPLEPPDVADPIEEDSEYQHPRTLATIDQFPNRLKPALLERLEKYVEWELAARGCSTHPTPGRLQVFSEAFQLVIDSFRTYSPFMQLIKREYDGCLEVGFNALVELTQARNKLETIDCTHEALLKVVYNEAHVVEQEVRGMLKDKEQELEDLHGQYYKDKLAWAEEAKELKLEVQYVEEQAKNDLDEMARLTRRKLALEDEHGRIVCCSARLRLQYCTRHYELLNTRASRLMTILEKYAQSKEEALDLMRNNIDDISNTIYTIFKKVNNRLDDIENQVLSDQKRFEKEQKEIEDMKANMGKLTPRAVWSEMPYNIKDLAILNKDDKGKVTEWDSTREVLNSCSDSMFEMNKETNIQKRKVMDLEEEVTTLKSQLTAAQAIANKKIQEKAPAPAAAKKEPPLPLRKKKLMRWAKSLPAPAWWRSAGLAAQRRRRSAGLALQLSAHWVRPIEGGNRSNGKKVKKKGAKGEAVQQPKEIQIKEVEKIVYKDKVVYKLSPEDEMKLARLEGMEDGIASLNQDLTTMEEKATEAELAKKRAQEEAAAIKKELEEDRSRQAGERSSLAMALGCKAEKIQDKATLLVKQKGQQEEQIRELTKMTKELKEKNAELSSRLGETPDMVAAALKEKELAHSLELEEIEEKRLQKERDRAKREAEGKKANQRERAMTESWKEVQAKEKEQRLMQEKQDEMDRQKAYYDELISSTENDRNELIQQTTNERNDLMANIQGLEEEMKALHQTNQQQLKVMRDNHEKEADVLQGKLTSETERTAVLEESVQSLEKALKDITDQNTKDKRAQKMLMSLHQAEADAAAHKAKQELERQKAEADKMLSEAAASGSQEAKQAAEEVQRRLEQASPRICTPPCTYYWWEALTLPHWCFTLGARPSVCDRASAARELPRVRQGERREGAATLASGQGAEEPLSQGMVEAFVPWDLGHGKERAGYGRPSRGLAAAGLSAVLWASCQPASMIVDRLLNAGLLHRVPLERTIV</sequence>
<dbReference type="InterPro" id="IPR032755">
    <property type="entry name" value="TSNAXIP1_N"/>
</dbReference>
<proteinExistence type="predicted"/>
<feature type="domain" description="Translin-associated factor X-interacting protein 1 N-terminal" evidence="4">
    <location>
        <begin position="173"/>
        <end position="251"/>
    </location>
</feature>
<dbReference type="Pfam" id="PF15739">
    <property type="entry name" value="TSNAXIP1_N"/>
    <property type="match status" value="1"/>
</dbReference>
<evidence type="ECO:0000313" key="5">
    <source>
        <dbReference type="EMBL" id="KAK3264215.1"/>
    </source>
</evidence>
<dbReference type="AlphaFoldDB" id="A0AAE0KXN1"/>
<feature type="region of interest" description="Disordered" evidence="3">
    <location>
        <begin position="770"/>
        <end position="804"/>
    </location>
</feature>
<protein>
    <recommendedName>
        <fullName evidence="4">Translin-associated factor X-interacting protein 1 N-terminal domain-containing protein</fullName>
    </recommendedName>
</protein>
<feature type="coiled-coil region" evidence="2">
    <location>
        <begin position="369"/>
        <end position="421"/>
    </location>
</feature>